<dbReference type="OrthoDB" id="4161196at2759"/>
<reference evidence="2" key="1">
    <citation type="journal article" date="2021" name="Nat. Commun.">
        <title>Genetic determinants of endophytism in the Arabidopsis root mycobiome.</title>
        <authorList>
            <person name="Mesny F."/>
            <person name="Miyauchi S."/>
            <person name="Thiergart T."/>
            <person name="Pickel B."/>
            <person name="Atanasova L."/>
            <person name="Karlsson M."/>
            <person name="Huettel B."/>
            <person name="Barry K.W."/>
            <person name="Haridas S."/>
            <person name="Chen C."/>
            <person name="Bauer D."/>
            <person name="Andreopoulos W."/>
            <person name="Pangilinan J."/>
            <person name="LaButti K."/>
            <person name="Riley R."/>
            <person name="Lipzen A."/>
            <person name="Clum A."/>
            <person name="Drula E."/>
            <person name="Henrissat B."/>
            <person name="Kohler A."/>
            <person name="Grigoriev I.V."/>
            <person name="Martin F.M."/>
            <person name="Hacquard S."/>
        </authorList>
    </citation>
    <scope>NUCLEOTIDE SEQUENCE</scope>
    <source>
        <strain evidence="2">MPI-SDFR-AT-0120</strain>
    </source>
</reference>
<proteinExistence type="predicted"/>
<evidence type="ECO:0000313" key="2">
    <source>
        <dbReference type="EMBL" id="KAH7089296.1"/>
    </source>
</evidence>
<dbReference type="PANTHER" id="PTHR33112:SF10">
    <property type="entry name" value="TOL"/>
    <property type="match status" value="1"/>
</dbReference>
<gene>
    <name evidence="2" type="ORF">FB567DRAFT_440827</name>
</gene>
<evidence type="ECO:0000259" key="1">
    <source>
        <dbReference type="Pfam" id="PF06985"/>
    </source>
</evidence>
<feature type="domain" description="Heterokaryon incompatibility" evidence="1">
    <location>
        <begin position="73"/>
        <end position="220"/>
    </location>
</feature>
<evidence type="ECO:0000313" key="3">
    <source>
        <dbReference type="Proteomes" id="UP000813461"/>
    </source>
</evidence>
<name>A0A8K0RBE8_9PLEO</name>
<protein>
    <submittedName>
        <fullName evidence="2">Heterokaryon incompatibility protein-domain-containing protein</fullName>
    </submittedName>
</protein>
<dbReference type="EMBL" id="JAGMVJ010000007">
    <property type="protein sequence ID" value="KAH7089296.1"/>
    <property type="molecule type" value="Genomic_DNA"/>
</dbReference>
<comment type="caution">
    <text evidence="2">The sequence shown here is derived from an EMBL/GenBank/DDBJ whole genome shotgun (WGS) entry which is preliminary data.</text>
</comment>
<dbReference type="Proteomes" id="UP000813461">
    <property type="component" value="Unassembled WGS sequence"/>
</dbReference>
<keyword evidence="3" id="KW-1185">Reference proteome</keyword>
<organism evidence="2 3">
    <name type="scientific">Paraphoma chrysanthemicola</name>
    <dbReference type="NCBI Taxonomy" id="798071"/>
    <lineage>
        <taxon>Eukaryota</taxon>
        <taxon>Fungi</taxon>
        <taxon>Dikarya</taxon>
        <taxon>Ascomycota</taxon>
        <taxon>Pezizomycotina</taxon>
        <taxon>Dothideomycetes</taxon>
        <taxon>Pleosporomycetidae</taxon>
        <taxon>Pleosporales</taxon>
        <taxon>Pleosporineae</taxon>
        <taxon>Phaeosphaeriaceae</taxon>
        <taxon>Paraphoma</taxon>
    </lineage>
</organism>
<accession>A0A8K0RBE8</accession>
<sequence length="517" mass="58993">MNAGFPVGPAPGSDLHSLLLKEWLHVCDNNHHDHGPAASSAKPLPTRVLDLGHSQKFDDLCLLVTKEGQEGRYVALSHCWGADRFLVTTMESLEAFQKRIPFDQLPQTFQDAIIVTRSLGIQYLWVDSLCIIQEGDGMADWRRESERMEDVFSSAYCTIAATSAINPTKGFLTARLPSLCIMLQDVTDKEVRVYVDKLNDNFSQDVEMGVLNKRAWVLQERALSRRTIHFTKAQTYFECGSVIRTDNLSEMIRPQNLLGSSDFPTVSRSTRLDTQHTFAFENIFAVYSELALSHEKDRPVAISGLSKRLEKHYNSQITHGIVHRYLHKSLLWQRAETERMQPIYESGLTLVPSWSWMSLKGRIRYNTQNLSSVYWMQDLIVVSDIPVRIEAPLRTLHGCSIEETKDTNCSLRDAARNLVGWLRFDQYDLFSLPDLKCVVIGEHQYPRHGWSMSSEDGAAWKEYANAPWYDEMVPGNVYYVLLVTNLACRSVDQYSRAGVGVIRDIHLSTLQRKVWVV</sequence>
<dbReference type="Pfam" id="PF06985">
    <property type="entry name" value="HET"/>
    <property type="match status" value="1"/>
</dbReference>
<dbReference type="InterPro" id="IPR010730">
    <property type="entry name" value="HET"/>
</dbReference>
<dbReference type="PANTHER" id="PTHR33112">
    <property type="entry name" value="DOMAIN PROTEIN, PUTATIVE-RELATED"/>
    <property type="match status" value="1"/>
</dbReference>
<dbReference type="AlphaFoldDB" id="A0A8K0RBE8"/>